<name>E8X045_GRATM</name>
<reference evidence="3" key="1">
    <citation type="submission" date="2011-01" db="EMBL/GenBank/DDBJ databases">
        <title>Complete sequence of chromosome of Acidobacterium sp. MP5ACTX9.</title>
        <authorList>
            <consortium name="US DOE Joint Genome Institute"/>
            <person name="Lucas S."/>
            <person name="Copeland A."/>
            <person name="Lapidus A."/>
            <person name="Cheng J.-F."/>
            <person name="Goodwin L."/>
            <person name="Pitluck S."/>
            <person name="Teshima H."/>
            <person name="Detter J.C."/>
            <person name="Han C."/>
            <person name="Tapia R."/>
            <person name="Land M."/>
            <person name="Hauser L."/>
            <person name="Kyrpides N."/>
            <person name="Ivanova N."/>
            <person name="Ovchinnikova G."/>
            <person name="Pagani I."/>
            <person name="Rawat S.R."/>
            <person name="Mannisto M."/>
            <person name="Haggblom M.M."/>
            <person name="Woyke T."/>
        </authorList>
    </citation>
    <scope>NUCLEOTIDE SEQUENCE [LARGE SCALE GENOMIC DNA]</scope>
    <source>
        <strain evidence="3">MP5ACTX9</strain>
    </source>
</reference>
<evidence type="ECO:0000313" key="3">
    <source>
        <dbReference type="Proteomes" id="UP000000343"/>
    </source>
</evidence>
<dbReference type="InterPro" id="IPR005519">
    <property type="entry name" value="Acid_phosphat_B-like"/>
</dbReference>
<dbReference type="Pfam" id="PF03767">
    <property type="entry name" value="Acid_phosphat_B"/>
    <property type="match status" value="1"/>
</dbReference>
<dbReference type="PANTHER" id="PTHR31284:SF10">
    <property type="entry name" value="ACID PHOSPHATASE-LIKE PROTEIN"/>
    <property type="match status" value="1"/>
</dbReference>
<dbReference type="eggNOG" id="COG2503">
    <property type="taxonomic scope" value="Bacteria"/>
</dbReference>
<keyword evidence="3" id="KW-1185">Reference proteome</keyword>
<protein>
    <submittedName>
        <fullName evidence="2">Acid phosphatase (Class B)</fullName>
    </submittedName>
</protein>
<dbReference type="STRING" id="1198114.AciX9_1895"/>
<accession>E8X045</accession>
<dbReference type="Gene3D" id="3.40.50.1000">
    <property type="entry name" value="HAD superfamily/HAD-like"/>
    <property type="match status" value="1"/>
</dbReference>
<dbReference type="PANTHER" id="PTHR31284">
    <property type="entry name" value="ACID PHOSPHATASE-LIKE PROTEIN"/>
    <property type="match status" value="1"/>
</dbReference>
<dbReference type="Proteomes" id="UP000000343">
    <property type="component" value="Chromosome"/>
</dbReference>
<dbReference type="EMBL" id="CP002480">
    <property type="protein sequence ID" value="ADW68941.1"/>
    <property type="molecule type" value="Genomic_DNA"/>
</dbReference>
<dbReference type="InterPro" id="IPR036412">
    <property type="entry name" value="HAD-like_sf"/>
</dbReference>
<dbReference type="SUPFAM" id="SSF56784">
    <property type="entry name" value="HAD-like"/>
    <property type="match status" value="1"/>
</dbReference>
<evidence type="ECO:0000256" key="1">
    <source>
        <dbReference type="ARBA" id="ARBA00022729"/>
    </source>
</evidence>
<organism evidence="3">
    <name type="scientific">Granulicella tundricola (strain ATCC BAA-1859 / DSM 23138 / MP5ACTX9)</name>
    <dbReference type="NCBI Taxonomy" id="1198114"/>
    <lineage>
        <taxon>Bacteria</taxon>
        <taxon>Pseudomonadati</taxon>
        <taxon>Acidobacteriota</taxon>
        <taxon>Terriglobia</taxon>
        <taxon>Terriglobales</taxon>
        <taxon>Acidobacteriaceae</taxon>
        <taxon>Granulicella</taxon>
    </lineage>
</organism>
<dbReference type="OrthoDB" id="193314at2"/>
<dbReference type="AlphaFoldDB" id="E8X045"/>
<gene>
    <name evidence="2" type="ordered locus">AciX9_1895</name>
</gene>
<dbReference type="InterPro" id="IPR023214">
    <property type="entry name" value="HAD_sf"/>
</dbReference>
<evidence type="ECO:0000313" key="2">
    <source>
        <dbReference type="EMBL" id="ADW68941.1"/>
    </source>
</evidence>
<dbReference type="HOGENOM" id="CLU_053338_3_0_0"/>
<proteinExistence type="predicted"/>
<keyword evidence="1" id="KW-0732">Signal</keyword>
<dbReference type="KEGG" id="acm:AciX9_1895"/>
<dbReference type="PaxDb" id="1198114-AciX9_1895"/>
<dbReference type="RefSeq" id="WP_013580260.1">
    <property type="nucleotide sequence ID" value="NC_015064.1"/>
</dbReference>
<sequence length="281" mass="30358">MRRVRRSLSFAAVVLVFVGGMWGQESAGPPACPVAKKLPVPLAPGQTFHPVEVARPSVEAARKTAEGGAVDPSVLVAAEPLENFGVARYRLKDYGDCVGNGGCYWSDVQAQAMRAKGALDMAVQGHKAGEKLALVLDIDETTLSSYCEMKREDFGYIPEMFNGWVVTPEAAVAVPGMMQVFEEARAKGVAVFFLTGRPEEQRAATERNLKAVGYSGWAGLVLRNAEEKGMPTVAYKAAERGKIVAAGYRIVMSVGDQWSDLNGEPRAEISVKLPNPFYYLP</sequence>